<evidence type="ECO:0000256" key="4">
    <source>
        <dbReference type="ARBA" id="ARBA00022975"/>
    </source>
</evidence>
<keyword evidence="5" id="KW-0456">Lyase</keyword>
<evidence type="ECO:0000256" key="5">
    <source>
        <dbReference type="ARBA" id="ARBA00023239"/>
    </source>
</evidence>
<name>C7NHE5_KYTSD</name>
<dbReference type="HOGENOM" id="CLU_060704_0_0_11"/>
<reference evidence="9 10" key="1">
    <citation type="journal article" date="2009" name="Stand. Genomic Sci.">
        <title>Complete genome sequence of Kytococcus sedentarius type strain (541).</title>
        <authorList>
            <person name="Sims D."/>
            <person name="Brettin T."/>
            <person name="Detter J.C."/>
            <person name="Han C."/>
            <person name="Lapidus A."/>
            <person name="Copeland A."/>
            <person name="Glavina Del Rio T."/>
            <person name="Nolan M."/>
            <person name="Chen F."/>
            <person name="Lucas S."/>
            <person name="Tice H."/>
            <person name="Cheng J.F."/>
            <person name="Bruce D."/>
            <person name="Goodwin L."/>
            <person name="Pitluck S."/>
            <person name="Ovchinnikova G."/>
            <person name="Pati A."/>
            <person name="Ivanova N."/>
            <person name="Mavrommatis K."/>
            <person name="Chen A."/>
            <person name="Palaniappan K."/>
            <person name="D'haeseleer P."/>
            <person name="Chain P."/>
            <person name="Bristow J."/>
            <person name="Eisen J.A."/>
            <person name="Markowitz V."/>
            <person name="Hugenholtz P."/>
            <person name="Schneider S."/>
            <person name="Goker M."/>
            <person name="Pukall R."/>
            <person name="Kyrpides N.C."/>
            <person name="Klenk H.P."/>
        </authorList>
    </citation>
    <scope>NUCLEOTIDE SEQUENCE [LARGE SCALE GENOMIC DNA]</scope>
    <source>
        <strain evidence="10">ATCC 14392 / DSM 20547 / JCM 11482 / CCUG 33030 / NBRC 15357 / NCTC 11040 / CCM 314 / 541</strain>
    </source>
</reference>
<evidence type="ECO:0000259" key="8">
    <source>
        <dbReference type="SMART" id="SM00934"/>
    </source>
</evidence>
<dbReference type="SUPFAM" id="SSF51366">
    <property type="entry name" value="Ribulose-phoshate binding barrel"/>
    <property type="match status" value="1"/>
</dbReference>
<dbReference type="RefSeq" id="WP_015779247.1">
    <property type="nucleotide sequence ID" value="NC_013169.1"/>
</dbReference>
<dbReference type="AlphaFoldDB" id="C7NHE5"/>
<dbReference type="GO" id="GO:0004590">
    <property type="term" value="F:orotidine-5'-phosphate decarboxylase activity"/>
    <property type="evidence" value="ECO:0007669"/>
    <property type="project" value="UniProtKB-UniRule"/>
</dbReference>
<accession>C7NHE5</accession>
<dbReference type="InterPro" id="IPR011995">
    <property type="entry name" value="OMPdecase_type-2"/>
</dbReference>
<evidence type="ECO:0000256" key="1">
    <source>
        <dbReference type="ARBA" id="ARBA00004861"/>
    </source>
</evidence>
<evidence type="ECO:0000256" key="7">
    <source>
        <dbReference type="NCBIfam" id="TIGR02127"/>
    </source>
</evidence>
<dbReference type="CDD" id="cd04725">
    <property type="entry name" value="OMP_decarboxylase_like"/>
    <property type="match status" value="1"/>
</dbReference>
<dbReference type="NCBIfam" id="TIGR02127">
    <property type="entry name" value="pyrF_sub2"/>
    <property type="match status" value="1"/>
</dbReference>
<organism evidence="9 10">
    <name type="scientific">Kytococcus sedentarius (strain ATCC 14392 / DSM 20547 / JCM 11482 / CCUG 33030 / NBRC 15357 / NCTC 11040 / CCM 314 / 541)</name>
    <name type="common">Micrococcus sedentarius</name>
    <dbReference type="NCBI Taxonomy" id="478801"/>
    <lineage>
        <taxon>Bacteria</taxon>
        <taxon>Bacillati</taxon>
        <taxon>Actinomycetota</taxon>
        <taxon>Actinomycetes</taxon>
        <taxon>Micrococcales</taxon>
        <taxon>Kytococcaceae</taxon>
        <taxon>Kytococcus</taxon>
    </lineage>
</organism>
<dbReference type="eggNOG" id="COG0284">
    <property type="taxonomic scope" value="Bacteria"/>
</dbReference>
<dbReference type="InterPro" id="IPR013785">
    <property type="entry name" value="Aldolase_TIM"/>
</dbReference>
<comment type="similarity">
    <text evidence="2">Belongs to the OMP decarboxylase family. Type 2 subfamily.</text>
</comment>
<dbReference type="PANTHER" id="PTHR43375">
    <property type="entry name" value="OROTIDINE 5'-PHOSPHATE DECARBOXYLASE"/>
    <property type="match status" value="1"/>
</dbReference>
<dbReference type="Gene3D" id="3.20.20.70">
    <property type="entry name" value="Aldolase class I"/>
    <property type="match status" value="1"/>
</dbReference>
<evidence type="ECO:0000256" key="6">
    <source>
        <dbReference type="ARBA" id="ARBA00049157"/>
    </source>
</evidence>
<keyword evidence="3" id="KW-0210">Decarboxylase</keyword>
<dbReference type="GO" id="GO:0006207">
    <property type="term" value="P:'de novo' pyrimidine nucleobase biosynthetic process"/>
    <property type="evidence" value="ECO:0007669"/>
    <property type="project" value="InterPro"/>
</dbReference>
<evidence type="ECO:0000256" key="3">
    <source>
        <dbReference type="ARBA" id="ARBA00022793"/>
    </source>
</evidence>
<dbReference type="SMART" id="SM00934">
    <property type="entry name" value="OMPdecase"/>
    <property type="match status" value="1"/>
</dbReference>
<dbReference type="STRING" id="478801.Ksed_12700"/>
<proteinExistence type="inferred from homology"/>
<dbReference type="EC" id="4.1.1.23" evidence="7"/>
<sequence length="286" mass="28444">MSAAAGHGASGFGARLRAATARWGPLCVGIDPHPALLAGAGLGVDSAGLAAFTDRCVKAFSGRVAVVKPQVSLFEAFGSDGFAVLEDAVARLRDAGTLVVLDAKRGDIGSSNDGYARAWFGQGAPLRCDAVTLSPYLGEGSLTGIAEAARDDGAGVFVLCRTSNPEAGALQTAVRADGVSVAAGIARWAEGFDGDVGLVVGVTVSDALASLPLARGSAPLLAPGFGAQGGGADDLARVFGPEAPRVLASVSRDILRHGGSVDALRAATASWQGSLAGTLGRPAPRG</sequence>
<dbReference type="Proteomes" id="UP000006666">
    <property type="component" value="Chromosome"/>
</dbReference>
<dbReference type="UniPathway" id="UPA00070">
    <property type="reaction ID" value="UER00120"/>
</dbReference>
<keyword evidence="10" id="KW-1185">Reference proteome</keyword>
<dbReference type="GO" id="GO:0044205">
    <property type="term" value="P:'de novo' UMP biosynthetic process"/>
    <property type="evidence" value="ECO:0007669"/>
    <property type="project" value="UniProtKB-UniPathway"/>
</dbReference>
<dbReference type="Pfam" id="PF00215">
    <property type="entry name" value="OMPdecase"/>
    <property type="match status" value="1"/>
</dbReference>
<evidence type="ECO:0000256" key="2">
    <source>
        <dbReference type="ARBA" id="ARBA00008847"/>
    </source>
</evidence>
<dbReference type="InterPro" id="IPR001754">
    <property type="entry name" value="OMPdeCOase_dom"/>
</dbReference>
<comment type="catalytic activity">
    <reaction evidence="6">
        <text>orotidine 5'-phosphate + H(+) = UMP + CO2</text>
        <dbReference type="Rhea" id="RHEA:11596"/>
        <dbReference type="ChEBI" id="CHEBI:15378"/>
        <dbReference type="ChEBI" id="CHEBI:16526"/>
        <dbReference type="ChEBI" id="CHEBI:57538"/>
        <dbReference type="ChEBI" id="CHEBI:57865"/>
        <dbReference type="EC" id="4.1.1.23"/>
    </reaction>
</comment>
<evidence type="ECO:0000313" key="9">
    <source>
        <dbReference type="EMBL" id="ACV06302.1"/>
    </source>
</evidence>
<gene>
    <name evidence="9" type="ordered locus">Ksed_12700</name>
</gene>
<feature type="domain" description="Orotidine 5'-phosphate decarboxylase" evidence="8">
    <location>
        <begin position="25"/>
        <end position="267"/>
    </location>
</feature>
<evidence type="ECO:0000313" key="10">
    <source>
        <dbReference type="Proteomes" id="UP000006666"/>
    </source>
</evidence>
<dbReference type="InterPro" id="IPR011060">
    <property type="entry name" value="RibuloseP-bd_barrel"/>
</dbReference>
<dbReference type="PANTHER" id="PTHR43375:SF1">
    <property type="entry name" value="OROTIDINE 5'-PHOSPHATE DECARBOXYLASE"/>
    <property type="match status" value="1"/>
</dbReference>
<comment type="pathway">
    <text evidence="1">Pyrimidine metabolism; UMP biosynthesis via de novo pathway; UMP from orotate: step 2/2.</text>
</comment>
<protein>
    <recommendedName>
        <fullName evidence="7">Orotidine-5'-phosphate decarboxylase</fullName>
        <ecNumber evidence="7">4.1.1.23</ecNumber>
    </recommendedName>
</protein>
<dbReference type="KEGG" id="kse:Ksed_12700"/>
<dbReference type="EMBL" id="CP001686">
    <property type="protein sequence ID" value="ACV06302.1"/>
    <property type="molecule type" value="Genomic_DNA"/>
</dbReference>
<keyword evidence="4" id="KW-0665">Pyrimidine biosynthesis</keyword>